<gene>
    <name evidence="3" type="ORF">ACHAW5_000738</name>
</gene>
<organism evidence="3 4">
    <name type="scientific">Stephanodiscus triporus</name>
    <dbReference type="NCBI Taxonomy" id="2934178"/>
    <lineage>
        <taxon>Eukaryota</taxon>
        <taxon>Sar</taxon>
        <taxon>Stramenopiles</taxon>
        <taxon>Ochrophyta</taxon>
        <taxon>Bacillariophyta</taxon>
        <taxon>Coscinodiscophyceae</taxon>
        <taxon>Thalassiosirophycidae</taxon>
        <taxon>Stephanodiscales</taxon>
        <taxon>Stephanodiscaceae</taxon>
        <taxon>Stephanodiscus</taxon>
    </lineage>
</organism>
<evidence type="ECO:0000256" key="1">
    <source>
        <dbReference type="SAM" id="MobiDB-lite"/>
    </source>
</evidence>
<feature type="domain" description="Helicase-associated" evidence="2">
    <location>
        <begin position="9"/>
        <end position="51"/>
    </location>
</feature>
<dbReference type="AlphaFoldDB" id="A0ABD3NMG7"/>
<dbReference type="EMBL" id="JALLAZ020001306">
    <property type="protein sequence ID" value="KAL3777200.1"/>
    <property type="molecule type" value="Genomic_DNA"/>
</dbReference>
<protein>
    <recommendedName>
        <fullName evidence="2">Helicase-associated domain-containing protein</fullName>
    </recommendedName>
</protein>
<name>A0ABD3NMG7_9STRA</name>
<dbReference type="PANTHER" id="PTHR33418">
    <property type="entry name" value="HELICASE-ASSOCIATED"/>
    <property type="match status" value="1"/>
</dbReference>
<reference evidence="3 4" key="1">
    <citation type="submission" date="2024-10" db="EMBL/GenBank/DDBJ databases">
        <title>Updated reference genomes for cyclostephanoid diatoms.</title>
        <authorList>
            <person name="Roberts W.R."/>
            <person name="Alverson A.J."/>
        </authorList>
    </citation>
    <scope>NUCLEOTIDE SEQUENCE [LARGE SCALE GENOMIC DNA]</scope>
    <source>
        <strain evidence="3 4">AJA276-08</strain>
    </source>
</reference>
<feature type="domain" description="Helicase-associated" evidence="2">
    <location>
        <begin position="257"/>
        <end position="324"/>
    </location>
</feature>
<feature type="region of interest" description="Disordered" evidence="1">
    <location>
        <begin position="330"/>
        <end position="358"/>
    </location>
</feature>
<keyword evidence="4" id="KW-1185">Reference proteome</keyword>
<dbReference type="PANTHER" id="PTHR33418:SF1">
    <property type="entry name" value="HELICASE-ASSOCIATED DOMAIN-CONTAINING PROTEIN"/>
    <property type="match status" value="1"/>
</dbReference>
<dbReference type="Gene3D" id="6.10.140.530">
    <property type="match status" value="3"/>
</dbReference>
<evidence type="ECO:0000313" key="4">
    <source>
        <dbReference type="Proteomes" id="UP001530315"/>
    </source>
</evidence>
<feature type="domain" description="Helicase-associated" evidence="2">
    <location>
        <begin position="77"/>
        <end position="154"/>
    </location>
</feature>
<dbReference type="InterPro" id="IPR005114">
    <property type="entry name" value="Helicase_assoc"/>
</dbReference>
<comment type="caution">
    <text evidence="3">The sequence shown here is derived from an EMBL/GenBank/DDBJ whole genome shotgun (WGS) entry which is preliminary data.</text>
</comment>
<feature type="compositionally biased region" description="Acidic residues" evidence="1">
    <location>
        <begin position="334"/>
        <end position="350"/>
    </location>
</feature>
<proteinExistence type="predicted"/>
<sequence>MSKPKAKPRSWEDRLEDLRKFREENGSYNVPRNTSLGEWLHNQRTLYGKRDTRFMTRKAPRMIEMGYKFDLRENNSVSWDDRYQQLAEYGRMNGHFDVPCPASVSDDGDAEAAEERFKFYKWVNRLHNEYRAYQKGTSSKLNAERIARLKSVGFRFKGPKNRGRPSGTGLSNPVPKIPFEKRIQQLQAFKADTGHLDVDHNYKHCSNLGGWAADVSAQYASWKSGSTRPTEDAIARFDQLARLGFQFNCLPYYESNRSWEDHYEVLLKFKERNNGSARVPLKYKADLRLGKWVQSQRQQYKLLKEGKKSKLTDERIQKLEAAGFEWALLPGSTQDDDEEDDEMEGYEEEENKIGKEEI</sequence>
<evidence type="ECO:0000313" key="3">
    <source>
        <dbReference type="EMBL" id="KAL3777200.1"/>
    </source>
</evidence>
<dbReference type="Pfam" id="PF03457">
    <property type="entry name" value="HA"/>
    <property type="match status" value="3"/>
</dbReference>
<accession>A0ABD3NMG7</accession>
<dbReference type="Proteomes" id="UP001530315">
    <property type="component" value="Unassembled WGS sequence"/>
</dbReference>
<evidence type="ECO:0000259" key="2">
    <source>
        <dbReference type="Pfam" id="PF03457"/>
    </source>
</evidence>